<dbReference type="InterPro" id="IPR012784">
    <property type="entry name" value="DksA_RNA_pol-bd"/>
</dbReference>
<evidence type="ECO:0000256" key="5">
    <source>
        <dbReference type="HAMAP-Rule" id="MF_00926"/>
    </source>
</evidence>
<comment type="subunit">
    <text evidence="5">Interacts directly with the RNA polymerase.</text>
</comment>
<dbReference type="PROSITE" id="PS01102">
    <property type="entry name" value="ZF_DKSA_1"/>
    <property type="match status" value="1"/>
</dbReference>
<feature type="domain" description="DnaK suppressor protein DksA N-terminal" evidence="9">
    <location>
        <begin position="110"/>
        <end position="180"/>
    </location>
</feature>
<evidence type="ECO:0000256" key="3">
    <source>
        <dbReference type="ARBA" id="ARBA00022771"/>
    </source>
</evidence>
<evidence type="ECO:0000259" key="9">
    <source>
        <dbReference type="Pfam" id="PF21157"/>
    </source>
</evidence>
<feature type="compositionally biased region" description="Basic residues" evidence="7">
    <location>
        <begin position="50"/>
        <end position="72"/>
    </location>
</feature>
<evidence type="ECO:0000256" key="1">
    <source>
        <dbReference type="ARBA" id="ARBA00022490"/>
    </source>
</evidence>
<dbReference type="SUPFAM" id="SSF57716">
    <property type="entry name" value="Glucocorticoid receptor-like (DNA-binding domain)"/>
    <property type="match status" value="1"/>
</dbReference>
<dbReference type="GO" id="GO:0005737">
    <property type="term" value="C:cytoplasm"/>
    <property type="evidence" value="ECO:0007669"/>
    <property type="project" value="UniProtKB-SubCell"/>
</dbReference>
<dbReference type="AlphaFoldDB" id="A0A918XEZ6"/>
<keyword evidence="3 5" id="KW-0863">Zinc-finger</keyword>
<keyword evidence="2 5" id="KW-0479">Metal-binding</keyword>
<evidence type="ECO:0000256" key="7">
    <source>
        <dbReference type="SAM" id="MobiDB-lite"/>
    </source>
</evidence>
<dbReference type="Pfam" id="PF21157">
    <property type="entry name" value="DksA_N"/>
    <property type="match status" value="1"/>
</dbReference>
<comment type="caution">
    <text evidence="5">Lacks conserved residue(s) required for the propagation of feature annotation.</text>
</comment>
<dbReference type="SUPFAM" id="SSF109635">
    <property type="entry name" value="DnaK suppressor protein DksA, alpha-hairpin domain"/>
    <property type="match status" value="1"/>
</dbReference>
<organism evidence="10 11">
    <name type="scientific">Parahalioglobus pacificus</name>
    <dbReference type="NCBI Taxonomy" id="930806"/>
    <lineage>
        <taxon>Bacteria</taxon>
        <taxon>Pseudomonadati</taxon>
        <taxon>Pseudomonadota</taxon>
        <taxon>Gammaproteobacteria</taxon>
        <taxon>Cellvibrionales</taxon>
        <taxon>Halieaceae</taxon>
        <taxon>Parahalioglobus</taxon>
    </lineage>
</organism>
<dbReference type="GO" id="GO:0010468">
    <property type="term" value="P:regulation of gene expression"/>
    <property type="evidence" value="ECO:0007669"/>
    <property type="project" value="UniProtKB-UniRule"/>
</dbReference>
<evidence type="ECO:0000259" key="8">
    <source>
        <dbReference type="Pfam" id="PF01258"/>
    </source>
</evidence>
<reference evidence="10" key="2">
    <citation type="submission" date="2020-09" db="EMBL/GenBank/DDBJ databases">
        <authorList>
            <person name="Sun Q."/>
            <person name="Kim S."/>
        </authorList>
    </citation>
    <scope>NUCLEOTIDE SEQUENCE</scope>
    <source>
        <strain evidence="10">KCTC 23430</strain>
    </source>
</reference>
<dbReference type="InterPro" id="IPR000962">
    <property type="entry name" value="Znf_DskA_TraR"/>
</dbReference>
<gene>
    <name evidence="5" type="primary">dksA</name>
    <name evidence="10" type="ORF">GCM10007053_06110</name>
</gene>
<dbReference type="PANTHER" id="PTHR33823">
    <property type="entry name" value="RNA POLYMERASE-BINDING TRANSCRIPTION FACTOR DKSA-RELATED"/>
    <property type="match status" value="1"/>
</dbReference>
<keyword evidence="11" id="KW-1185">Reference proteome</keyword>
<comment type="function">
    <text evidence="5">Transcription factor that acts by binding directly to the RNA polymerase (RNAP). Required for negative regulation of rRNA expression and positive regulation of several amino acid biosynthesis promoters. Also required for regulation of fis expression.</text>
</comment>
<feature type="compositionally biased region" description="Low complexity" evidence="7">
    <location>
        <begin position="19"/>
        <end position="28"/>
    </location>
</feature>
<feature type="domain" description="Zinc finger DksA/TraR C4-type" evidence="8">
    <location>
        <begin position="183"/>
        <end position="217"/>
    </location>
</feature>
<keyword evidence="4 5" id="KW-0862">Zinc</keyword>
<dbReference type="PANTHER" id="PTHR33823:SF2">
    <property type="entry name" value="RNA POLYMERASE-BINDING TRANSCRIPTION FACTOR DKSA"/>
    <property type="match status" value="1"/>
</dbReference>
<dbReference type="EMBL" id="BMYM01000001">
    <property type="protein sequence ID" value="GHD27593.1"/>
    <property type="molecule type" value="Genomic_DNA"/>
</dbReference>
<dbReference type="InterPro" id="IPR037187">
    <property type="entry name" value="DnaK_N"/>
</dbReference>
<keyword evidence="1 5" id="KW-0963">Cytoplasm</keyword>
<evidence type="ECO:0000256" key="6">
    <source>
        <dbReference type="PROSITE-ProRule" id="PRU00510"/>
    </source>
</evidence>
<dbReference type="GO" id="GO:0008270">
    <property type="term" value="F:zinc ion binding"/>
    <property type="evidence" value="ECO:0007669"/>
    <property type="project" value="UniProtKB-UniRule"/>
</dbReference>
<feature type="region of interest" description="Disordered" evidence="7">
    <location>
        <begin position="1"/>
        <end position="85"/>
    </location>
</feature>
<feature type="compositionally biased region" description="Basic residues" evidence="7">
    <location>
        <begin position="7"/>
        <end position="18"/>
    </location>
</feature>
<evidence type="ECO:0000256" key="4">
    <source>
        <dbReference type="ARBA" id="ARBA00022833"/>
    </source>
</evidence>
<dbReference type="Pfam" id="PF01258">
    <property type="entry name" value="zf-dskA_traR"/>
    <property type="match status" value="1"/>
</dbReference>
<reference evidence="10" key="1">
    <citation type="journal article" date="2014" name="Int. J. Syst. Evol. Microbiol.">
        <title>Complete genome sequence of Corynebacterium casei LMG S-19264T (=DSM 44701T), isolated from a smear-ripened cheese.</title>
        <authorList>
            <consortium name="US DOE Joint Genome Institute (JGI-PGF)"/>
            <person name="Walter F."/>
            <person name="Albersmeier A."/>
            <person name="Kalinowski J."/>
            <person name="Ruckert C."/>
        </authorList>
    </citation>
    <scope>NUCLEOTIDE SEQUENCE</scope>
    <source>
        <strain evidence="10">KCTC 23430</strain>
    </source>
</reference>
<protein>
    <recommendedName>
        <fullName evidence="5">RNA polymerase-binding transcription factor DksA</fullName>
    </recommendedName>
</protein>
<accession>A0A918XEZ6</accession>
<comment type="caution">
    <text evidence="10">The sequence shown here is derived from an EMBL/GenBank/DDBJ whole genome shotgun (WGS) entry which is preliminary data.</text>
</comment>
<dbReference type="InterPro" id="IPR020458">
    <property type="entry name" value="Znf_DskA_TraR_CS"/>
</dbReference>
<proteinExistence type="inferred from homology"/>
<dbReference type="Proteomes" id="UP000644693">
    <property type="component" value="Unassembled WGS sequence"/>
</dbReference>
<sequence>MPTKAKAPPKKTAKKTPAKAKAATPKKAGVSSGRKVAAKAKTKANPATKTKAKSGAKTVTKAKPKAKARAKATPKQVAAAGRRRTTSPQTIYGVTPYKRRKNEAYMNDRQLEHFRTVLESWKRELMEEVDRTIHHLRDDAGNFPDANDRATQETEFGIELRTRDRERKLIRKIDAALSRIIDGTYGYCEKTGEEIGLDRLEARPIATMSVEAQERYETVERHYGD</sequence>
<evidence type="ECO:0000313" key="11">
    <source>
        <dbReference type="Proteomes" id="UP000644693"/>
    </source>
</evidence>
<dbReference type="NCBIfam" id="TIGR02420">
    <property type="entry name" value="dksA"/>
    <property type="match status" value="1"/>
</dbReference>
<name>A0A918XEZ6_9GAMM</name>
<dbReference type="InterPro" id="IPR048489">
    <property type="entry name" value="DksA_N"/>
</dbReference>
<dbReference type="Gene3D" id="1.20.120.910">
    <property type="entry name" value="DksA, coiled-coil domain"/>
    <property type="match status" value="1"/>
</dbReference>
<comment type="subcellular location">
    <subcellularLocation>
        <location evidence="5">Cytoplasm</location>
    </subcellularLocation>
</comment>
<dbReference type="PROSITE" id="PS51128">
    <property type="entry name" value="ZF_DKSA_2"/>
    <property type="match status" value="1"/>
</dbReference>
<evidence type="ECO:0000256" key="2">
    <source>
        <dbReference type="ARBA" id="ARBA00022723"/>
    </source>
</evidence>
<feature type="zinc finger region" description="dksA C4-type" evidence="6">
    <location>
        <begin position="188"/>
        <end position="212"/>
    </location>
</feature>
<dbReference type="RefSeq" id="WP_189475020.1">
    <property type="nucleotide sequence ID" value="NZ_BMYM01000001.1"/>
</dbReference>
<evidence type="ECO:0000313" key="10">
    <source>
        <dbReference type="EMBL" id="GHD27593.1"/>
    </source>
</evidence>
<dbReference type="HAMAP" id="MF_00926">
    <property type="entry name" value="DksA"/>
    <property type="match status" value="1"/>
</dbReference>
<comment type="similarity">
    <text evidence="5">Belongs to the DksA family.</text>
</comment>